<organism evidence="6 7">
    <name type="scientific">Pelagibacterium luteolum</name>
    <dbReference type="NCBI Taxonomy" id="440168"/>
    <lineage>
        <taxon>Bacteria</taxon>
        <taxon>Pseudomonadati</taxon>
        <taxon>Pseudomonadota</taxon>
        <taxon>Alphaproteobacteria</taxon>
        <taxon>Hyphomicrobiales</taxon>
        <taxon>Devosiaceae</taxon>
        <taxon>Pelagibacterium</taxon>
    </lineage>
</organism>
<dbReference type="SUPFAM" id="SSF53955">
    <property type="entry name" value="Lysozyme-like"/>
    <property type="match status" value="1"/>
</dbReference>
<proteinExistence type="inferred from homology"/>
<dbReference type="OrthoDB" id="9815002at2"/>
<protein>
    <submittedName>
        <fullName evidence="6">Transglycosylase SLT domain-containing protein</fullName>
    </submittedName>
</protein>
<dbReference type="InterPro" id="IPR008258">
    <property type="entry name" value="Transglycosylase_SLT_dom_1"/>
</dbReference>
<feature type="region of interest" description="Disordered" evidence="3">
    <location>
        <begin position="208"/>
        <end position="255"/>
    </location>
</feature>
<comment type="similarity">
    <text evidence="1">Belongs to the transglycosylase Slt family.</text>
</comment>
<evidence type="ECO:0000259" key="5">
    <source>
        <dbReference type="Pfam" id="PF01464"/>
    </source>
</evidence>
<keyword evidence="7" id="KW-1185">Reference proteome</keyword>
<evidence type="ECO:0000313" key="6">
    <source>
        <dbReference type="EMBL" id="SDH02570.1"/>
    </source>
</evidence>
<gene>
    <name evidence="6" type="ORF">SAMN04487974_1175</name>
</gene>
<accession>A0A1G7Z314</accession>
<dbReference type="CDD" id="cd00254">
    <property type="entry name" value="LT-like"/>
    <property type="match status" value="1"/>
</dbReference>
<feature type="signal peptide" evidence="4">
    <location>
        <begin position="1"/>
        <end position="36"/>
    </location>
</feature>
<dbReference type="AlphaFoldDB" id="A0A1G7Z314"/>
<evidence type="ECO:0000256" key="3">
    <source>
        <dbReference type="SAM" id="MobiDB-lite"/>
    </source>
</evidence>
<dbReference type="InterPro" id="IPR023346">
    <property type="entry name" value="Lysozyme-like_dom_sf"/>
</dbReference>
<dbReference type="STRING" id="440168.SAMN04487974_1175"/>
<sequence>MLRLSSHRKDRRCVNPCRIVLLLLSRLTVAATPSLAALAQQAPLAAPVPHDPFAAHIAEAAARFELPEHWIAAVLQAESAGDPRAVSRVGAMGLMQVMPDTWAELRARHRLGPDPFDLRDNIHAGAAYLREMLDRYGDVGAMLAAYNAGPGRYDEYLVSGRNLPAETRAYVAALAPILGAEPLSFSAASTPSAPPDWRAAPLFVRPSSDGFDTAPASDAVPSIDRPGVHPGNDVDPVSVEASGLFVPHSGAGGSP</sequence>
<evidence type="ECO:0000256" key="1">
    <source>
        <dbReference type="ARBA" id="ARBA00007734"/>
    </source>
</evidence>
<dbReference type="Gene3D" id="1.10.530.10">
    <property type="match status" value="1"/>
</dbReference>
<feature type="domain" description="Transglycosylase SLT" evidence="5">
    <location>
        <begin position="57"/>
        <end position="157"/>
    </location>
</feature>
<reference evidence="6 7" key="1">
    <citation type="submission" date="2016-10" db="EMBL/GenBank/DDBJ databases">
        <authorList>
            <person name="de Groot N.N."/>
        </authorList>
    </citation>
    <scope>NUCLEOTIDE SEQUENCE [LARGE SCALE GENOMIC DNA]</scope>
    <source>
        <strain evidence="6 7">CGMCC 1.10267</strain>
    </source>
</reference>
<dbReference type="PANTHER" id="PTHR37423:SF2">
    <property type="entry name" value="MEMBRANE-BOUND LYTIC MUREIN TRANSGLYCOSYLASE C"/>
    <property type="match status" value="1"/>
</dbReference>
<dbReference type="Proteomes" id="UP000199495">
    <property type="component" value="Unassembled WGS sequence"/>
</dbReference>
<name>A0A1G7Z314_9HYPH</name>
<evidence type="ECO:0000256" key="4">
    <source>
        <dbReference type="SAM" id="SignalP"/>
    </source>
</evidence>
<evidence type="ECO:0000313" key="7">
    <source>
        <dbReference type="Proteomes" id="UP000199495"/>
    </source>
</evidence>
<comment type="similarity">
    <text evidence="2">Belongs to the virb1 family.</text>
</comment>
<keyword evidence="4" id="KW-0732">Signal</keyword>
<dbReference type="RefSeq" id="WP_090598388.1">
    <property type="nucleotide sequence ID" value="NZ_FNCS01000017.1"/>
</dbReference>
<dbReference type="PANTHER" id="PTHR37423">
    <property type="entry name" value="SOLUBLE LYTIC MUREIN TRANSGLYCOSYLASE-RELATED"/>
    <property type="match status" value="1"/>
</dbReference>
<dbReference type="EMBL" id="FNCS01000017">
    <property type="protein sequence ID" value="SDH02570.1"/>
    <property type="molecule type" value="Genomic_DNA"/>
</dbReference>
<dbReference type="Pfam" id="PF01464">
    <property type="entry name" value="SLT"/>
    <property type="match status" value="1"/>
</dbReference>
<feature type="chain" id="PRO_5011517881" evidence="4">
    <location>
        <begin position="37"/>
        <end position="255"/>
    </location>
</feature>
<evidence type="ECO:0000256" key="2">
    <source>
        <dbReference type="ARBA" id="ARBA00009387"/>
    </source>
</evidence>